<evidence type="ECO:0000313" key="2">
    <source>
        <dbReference type="Proteomes" id="UP000273675"/>
    </source>
</evidence>
<accession>A0A495DLA4</accession>
<gene>
    <name evidence="1" type="ORF">C7435_0155</name>
</gene>
<organism evidence="1 2">
    <name type="scientific">Maricaulis maris</name>
    <dbReference type="NCBI Taxonomy" id="74318"/>
    <lineage>
        <taxon>Bacteria</taxon>
        <taxon>Pseudomonadati</taxon>
        <taxon>Pseudomonadota</taxon>
        <taxon>Alphaproteobacteria</taxon>
        <taxon>Maricaulales</taxon>
        <taxon>Maricaulaceae</taxon>
        <taxon>Maricaulis</taxon>
    </lineage>
</organism>
<dbReference type="SUPFAM" id="SSF53187">
    <property type="entry name" value="Zn-dependent exopeptidases"/>
    <property type="match status" value="1"/>
</dbReference>
<dbReference type="Pfam" id="PF05013">
    <property type="entry name" value="FGase"/>
    <property type="match status" value="1"/>
</dbReference>
<dbReference type="Proteomes" id="UP000273675">
    <property type="component" value="Unassembled WGS sequence"/>
</dbReference>
<dbReference type="InterPro" id="IPR007709">
    <property type="entry name" value="N-FG_amidohydro"/>
</dbReference>
<dbReference type="EMBL" id="RBIM01000001">
    <property type="protein sequence ID" value="RKR03717.1"/>
    <property type="molecule type" value="Genomic_DNA"/>
</dbReference>
<dbReference type="RefSeq" id="WP_121209659.1">
    <property type="nucleotide sequence ID" value="NZ_RBIM01000001.1"/>
</dbReference>
<dbReference type="AlphaFoldDB" id="A0A495DLA4"/>
<evidence type="ECO:0000313" key="1">
    <source>
        <dbReference type="EMBL" id="RKR03717.1"/>
    </source>
</evidence>
<sequence length="296" mass="33233">MATTIPTPHATDETLRPKRDGKVVRIERPSFDLARPVILASPHSGREYDADLRASTRLSVDHLRRSEDAYVDQLVDFSPEYGASLICAEFPRVFVDVNRAVGEIDPGMFSDRVPADDVQPSRRAASGLGVIPRIGADGRTLYRRRLRFAEAQARLARFYHPYHQALQNEIAALRSRFGCVVLADMHSMPALSAHGADIVLGDRFGTSCSDVVIDRVEALFRDLGFVTVRNNPYAGGYVTEHYGRPMEAVNVIQIEINRRLYMDENRVTLTACHAELIDKMRCFVRGLTATDWSMLR</sequence>
<dbReference type="OrthoDB" id="9802050at2"/>
<reference evidence="1 2" key="1">
    <citation type="submission" date="2018-10" db="EMBL/GenBank/DDBJ databases">
        <title>Genomic Encyclopedia of Type Strains, Phase IV (KMG-IV): sequencing the most valuable type-strain genomes for metagenomic binning, comparative biology and taxonomic classification.</title>
        <authorList>
            <person name="Goeker M."/>
        </authorList>
    </citation>
    <scope>NUCLEOTIDE SEQUENCE [LARGE SCALE GENOMIC DNA]</scope>
    <source>
        <strain evidence="1 2">DSM 4734</strain>
    </source>
</reference>
<protein>
    <submittedName>
        <fullName evidence="1">N-formylglutamate deformylase</fullName>
    </submittedName>
</protein>
<proteinExistence type="predicted"/>
<dbReference type="Gene3D" id="3.40.630.40">
    <property type="entry name" value="Zn-dependent exopeptidases"/>
    <property type="match status" value="1"/>
</dbReference>
<name>A0A495DLA4_9PROT</name>
<comment type="caution">
    <text evidence="1">The sequence shown here is derived from an EMBL/GenBank/DDBJ whole genome shotgun (WGS) entry which is preliminary data.</text>
</comment>